<keyword evidence="3 5" id="KW-1133">Transmembrane helix</keyword>
<evidence type="ECO:0000313" key="6">
    <source>
        <dbReference type="EMBL" id="MPL87353.1"/>
    </source>
</evidence>
<sequence length="446" mass="48745">MSKNNMKKIGAVTGISLVVANMIGTGVFTSLGYQLGDLSNTAVILALWITGGLMALAGAFSYAEIGTAIKKSGGEYAFLSEIFHPVIGYLSGWISLTVGFAAPIALSSIAFIEYFPIPIPHARIFGIFLVLGITFIHTLNLNVSSKFQNITTLLKVLLIAAIVVAGLLLPAGTENAISFETPFFQEFKSTAFAVSLIYVTYSYSGWNAAAYITEEFRNPVKDLPKALITGTLVVTILYTLLQFVFLKHVPFDGLAGKLNVGTIAIEHMLGNRFAIIFSGAISLLLVSGISAMVWVGPRVTSSIAADYPLWRFFRNNKKGIPVKALWFQAILSSVLLLSGTFEQILIYCGILLNISALLTVTGVFKLRSRKTTEKTYSYPSEINPEKVTKDYKSPLYPYLQLFFILICVWIIGFTFVNSPKETFIGALNLLAGLVTYLISKRIKKKS</sequence>
<comment type="subcellular location">
    <subcellularLocation>
        <location evidence="1">Membrane</location>
        <topology evidence="1">Multi-pass membrane protein</topology>
    </subcellularLocation>
</comment>
<dbReference type="EMBL" id="VSSQ01000237">
    <property type="protein sequence ID" value="MPL87353.1"/>
    <property type="molecule type" value="Genomic_DNA"/>
</dbReference>
<dbReference type="Pfam" id="PF13520">
    <property type="entry name" value="AA_permease_2"/>
    <property type="match status" value="1"/>
</dbReference>
<feature type="transmembrane region" description="Helical" evidence="5">
    <location>
        <begin position="273"/>
        <end position="295"/>
    </location>
</feature>
<feature type="transmembrane region" description="Helical" evidence="5">
    <location>
        <begin position="153"/>
        <end position="171"/>
    </location>
</feature>
<evidence type="ECO:0000256" key="4">
    <source>
        <dbReference type="ARBA" id="ARBA00023136"/>
    </source>
</evidence>
<dbReference type="PANTHER" id="PTHR11785">
    <property type="entry name" value="AMINO ACID TRANSPORTER"/>
    <property type="match status" value="1"/>
</dbReference>
<dbReference type="AlphaFoldDB" id="A0A644V992"/>
<evidence type="ECO:0000256" key="1">
    <source>
        <dbReference type="ARBA" id="ARBA00004141"/>
    </source>
</evidence>
<dbReference type="Gene3D" id="1.20.1740.10">
    <property type="entry name" value="Amino acid/polyamine transporter I"/>
    <property type="match status" value="1"/>
</dbReference>
<feature type="transmembrane region" description="Helical" evidence="5">
    <location>
        <begin position="124"/>
        <end position="141"/>
    </location>
</feature>
<accession>A0A644V992</accession>
<dbReference type="GO" id="GO:0015179">
    <property type="term" value="F:L-amino acid transmembrane transporter activity"/>
    <property type="evidence" value="ECO:0007669"/>
    <property type="project" value="TreeGrafter"/>
</dbReference>
<proteinExistence type="predicted"/>
<name>A0A644V992_9ZZZZ</name>
<feature type="transmembrane region" description="Helical" evidence="5">
    <location>
        <begin position="344"/>
        <end position="364"/>
    </location>
</feature>
<keyword evidence="2 5" id="KW-0812">Transmembrane</keyword>
<dbReference type="GO" id="GO:0016020">
    <property type="term" value="C:membrane"/>
    <property type="evidence" value="ECO:0007669"/>
    <property type="project" value="UniProtKB-SubCell"/>
</dbReference>
<evidence type="ECO:0000256" key="3">
    <source>
        <dbReference type="ARBA" id="ARBA00022989"/>
    </source>
</evidence>
<feature type="transmembrane region" description="Helical" evidence="5">
    <location>
        <begin position="42"/>
        <end position="65"/>
    </location>
</feature>
<keyword evidence="4 5" id="KW-0472">Membrane</keyword>
<gene>
    <name evidence="6" type="primary">steT_2</name>
    <name evidence="6" type="ORF">SDC9_33353</name>
</gene>
<comment type="caution">
    <text evidence="6">The sequence shown here is derived from an EMBL/GenBank/DDBJ whole genome shotgun (WGS) entry which is preliminary data.</text>
</comment>
<dbReference type="PANTHER" id="PTHR11785:SF512">
    <property type="entry name" value="SOBREMESA, ISOFORM B"/>
    <property type="match status" value="1"/>
</dbReference>
<evidence type="ECO:0000256" key="5">
    <source>
        <dbReference type="SAM" id="Phobius"/>
    </source>
</evidence>
<reference evidence="6" key="1">
    <citation type="submission" date="2019-08" db="EMBL/GenBank/DDBJ databases">
        <authorList>
            <person name="Kucharzyk K."/>
            <person name="Murdoch R.W."/>
            <person name="Higgins S."/>
            <person name="Loffler F."/>
        </authorList>
    </citation>
    <scope>NUCLEOTIDE SEQUENCE</scope>
</reference>
<feature type="transmembrane region" description="Helical" evidence="5">
    <location>
        <begin position="86"/>
        <end position="112"/>
    </location>
</feature>
<organism evidence="6">
    <name type="scientific">bioreactor metagenome</name>
    <dbReference type="NCBI Taxonomy" id="1076179"/>
    <lineage>
        <taxon>unclassified sequences</taxon>
        <taxon>metagenomes</taxon>
        <taxon>ecological metagenomes</taxon>
    </lineage>
</organism>
<feature type="transmembrane region" description="Helical" evidence="5">
    <location>
        <begin position="395"/>
        <end position="416"/>
    </location>
</feature>
<feature type="transmembrane region" description="Helical" evidence="5">
    <location>
        <begin position="320"/>
        <end position="338"/>
    </location>
</feature>
<dbReference type="PIRSF" id="PIRSF006060">
    <property type="entry name" value="AA_transporter"/>
    <property type="match status" value="1"/>
</dbReference>
<feature type="transmembrane region" description="Helical" evidence="5">
    <location>
        <begin position="422"/>
        <end position="439"/>
    </location>
</feature>
<feature type="transmembrane region" description="Helical" evidence="5">
    <location>
        <begin position="225"/>
        <end position="245"/>
    </location>
</feature>
<protein>
    <submittedName>
        <fullName evidence="6">Serine/threonine exchanger SteT</fullName>
    </submittedName>
</protein>
<evidence type="ECO:0000256" key="2">
    <source>
        <dbReference type="ARBA" id="ARBA00022692"/>
    </source>
</evidence>
<dbReference type="InterPro" id="IPR002293">
    <property type="entry name" value="AA/rel_permease1"/>
</dbReference>
<dbReference type="InterPro" id="IPR050598">
    <property type="entry name" value="AminoAcid_Transporter"/>
</dbReference>
<feature type="transmembrane region" description="Helical" evidence="5">
    <location>
        <begin position="191"/>
        <end position="213"/>
    </location>
</feature>